<keyword evidence="8" id="KW-1185">Reference proteome</keyword>
<reference evidence="7 8" key="1">
    <citation type="submission" date="2023-08" db="EMBL/GenBank/DDBJ databases">
        <title>Black Yeasts Isolated from many extreme environments.</title>
        <authorList>
            <person name="Coleine C."/>
            <person name="Stajich J.E."/>
            <person name="Selbmann L."/>
        </authorList>
    </citation>
    <scope>NUCLEOTIDE SEQUENCE [LARGE SCALE GENOMIC DNA]</scope>
    <source>
        <strain evidence="7 8">CCFEE 5792</strain>
    </source>
</reference>
<dbReference type="InterPro" id="IPR050783">
    <property type="entry name" value="Oxylipin_biosynth_metab"/>
</dbReference>
<feature type="transmembrane region" description="Helical" evidence="6">
    <location>
        <begin position="268"/>
        <end position="290"/>
    </location>
</feature>
<dbReference type="InterPro" id="IPR010255">
    <property type="entry name" value="Haem_peroxidase_sf"/>
</dbReference>
<comment type="caution">
    <text evidence="7">The sequence shown here is derived from an EMBL/GenBank/DDBJ whole genome shotgun (WGS) entry which is preliminary data.</text>
</comment>
<dbReference type="GO" id="GO:0020037">
    <property type="term" value="F:heme binding"/>
    <property type="evidence" value="ECO:0007669"/>
    <property type="project" value="InterPro"/>
</dbReference>
<feature type="transmembrane region" description="Helical" evidence="6">
    <location>
        <begin position="237"/>
        <end position="256"/>
    </location>
</feature>
<dbReference type="GO" id="GO:0006631">
    <property type="term" value="P:fatty acid metabolic process"/>
    <property type="evidence" value="ECO:0007669"/>
    <property type="project" value="UniProtKB-ARBA"/>
</dbReference>
<evidence type="ECO:0000256" key="2">
    <source>
        <dbReference type="ARBA" id="ARBA00022964"/>
    </source>
</evidence>
<dbReference type="GO" id="GO:0046872">
    <property type="term" value="F:metal ion binding"/>
    <property type="evidence" value="ECO:0007669"/>
    <property type="project" value="UniProtKB-KW"/>
</dbReference>
<proteinExistence type="predicted"/>
<evidence type="ECO:0000256" key="1">
    <source>
        <dbReference type="ARBA" id="ARBA00022723"/>
    </source>
</evidence>
<keyword evidence="1" id="KW-0479">Metal-binding</keyword>
<dbReference type="PANTHER" id="PTHR11903:SF37">
    <property type="entry name" value="PSI-PRODUCING OXYGENASE A"/>
    <property type="match status" value="1"/>
</dbReference>
<keyword evidence="2" id="KW-0223">Dioxygenase</keyword>
<protein>
    <submittedName>
        <fullName evidence="7">Uncharacterized protein</fullName>
    </submittedName>
</protein>
<dbReference type="EMBL" id="JAVRRD010000023">
    <property type="protein sequence ID" value="KAK5048080.1"/>
    <property type="molecule type" value="Genomic_DNA"/>
</dbReference>
<dbReference type="Proteomes" id="UP001358417">
    <property type="component" value="Unassembled WGS sequence"/>
</dbReference>
<gene>
    <name evidence="7" type="ORF">LTR84_006270</name>
</gene>
<evidence type="ECO:0000313" key="8">
    <source>
        <dbReference type="Proteomes" id="UP001358417"/>
    </source>
</evidence>
<evidence type="ECO:0000256" key="4">
    <source>
        <dbReference type="ARBA" id="ARBA00023004"/>
    </source>
</evidence>
<feature type="transmembrane region" description="Helical" evidence="6">
    <location>
        <begin position="207"/>
        <end position="225"/>
    </location>
</feature>
<dbReference type="PANTHER" id="PTHR11903">
    <property type="entry name" value="PROSTAGLANDIN G/H SYNTHASE"/>
    <property type="match status" value="1"/>
</dbReference>
<dbReference type="PROSITE" id="PS50292">
    <property type="entry name" value="PEROXIDASE_3"/>
    <property type="match status" value="1"/>
</dbReference>
<dbReference type="GO" id="GO:0006979">
    <property type="term" value="P:response to oxidative stress"/>
    <property type="evidence" value="ECO:0007669"/>
    <property type="project" value="InterPro"/>
</dbReference>
<accession>A0AAV9N215</accession>
<dbReference type="InterPro" id="IPR037120">
    <property type="entry name" value="Haem_peroxidase_sf_animal"/>
</dbReference>
<dbReference type="AlphaFoldDB" id="A0AAV9N215"/>
<keyword evidence="3" id="KW-0560">Oxidoreductase</keyword>
<dbReference type="Pfam" id="PF03098">
    <property type="entry name" value="An_peroxidase"/>
    <property type="match status" value="1"/>
</dbReference>
<dbReference type="SUPFAM" id="SSF48113">
    <property type="entry name" value="Heme-dependent peroxidases"/>
    <property type="match status" value="1"/>
</dbReference>
<keyword evidence="6" id="KW-0812">Transmembrane</keyword>
<evidence type="ECO:0000256" key="3">
    <source>
        <dbReference type="ARBA" id="ARBA00023002"/>
    </source>
</evidence>
<evidence type="ECO:0000313" key="7">
    <source>
        <dbReference type="EMBL" id="KAK5048080.1"/>
    </source>
</evidence>
<dbReference type="GO" id="GO:0004601">
    <property type="term" value="F:peroxidase activity"/>
    <property type="evidence" value="ECO:0007669"/>
    <property type="project" value="InterPro"/>
</dbReference>
<dbReference type="GeneID" id="89974442"/>
<keyword evidence="4" id="KW-0408">Iron</keyword>
<keyword evidence="6" id="KW-1133">Transmembrane helix</keyword>
<name>A0AAV9N215_9EURO</name>
<organism evidence="7 8">
    <name type="scientific">Exophiala bonariae</name>
    <dbReference type="NCBI Taxonomy" id="1690606"/>
    <lineage>
        <taxon>Eukaryota</taxon>
        <taxon>Fungi</taxon>
        <taxon>Dikarya</taxon>
        <taxon>Ascomycota</taxon>
        <taxon>Pezizomycotina</taxon>
        <taxon>Eurotiomycetes</taxon>
        <taxon>Chaetothyriomycetidae</taxon>
        <taxon>Chaetothyriales</taxon>
        <taxon>Herpotrichiellaceae</taxon>
        <taxon>Exophiala</taxon>
    </lineage>
</organism>
<feature type="compositionally biased region" description="Polar residues" evidence="5">
    <location>
        <begin position="14"/>
        <end position="33"/>
    </location>
</feature>
<dbReference type="GO" id="GO:0051213">
    <property type="term" value="F:dioxygenase activity"/>
    <property type="evidence" value="ECO:0007669"/>
    <property type="project" value="UniProtKB-KW"/>
</dbReference>
<dbReference type="RefSeq" id="XP_064703586.1">
    <property type="nucleotide sequence ID" value="XM_064849831.1"/>
</dbReference>
<keyword evidence="6" id="KW-0472">Membrane</keyword>
<dbReference type="InterPro" id="IPR019791">
    <property type="entry name" value="Haem_peroxidase_animal"/>
</dbReference>
<sequence>MPSFLSKITKGMNCLSTSGDASHSETTGSSSKPHPQPIRKTHDDEGPRPKGSDDSLSSSDSQKSNYVLEVLRKFNIKHINTVNDLVMEGVEGKPLDDKTYLMERIIQLAADLPVESRTSATLTNAFLNQLWTDLQHPPQSYLGTEFVYRKADGSNNNILWPRLGAAGQPYARTVRPRMIQPVAKPDPGLIFDSLLARKTFKPHPNKISSVLFYLASIIIHDIFHTSHQDFSISETSAVVHAAVVHVGIARALMFITRMVLIHVVIIRAVILTDRVVLVRVVLFGHIVLVIRHL</sequence>
<evidence type="ECO:0000256" key="5">
    <source>
        <dbReference type="SAM" id="MobiDB-lite"/>
    </source>
</evidence>
<dbReference type="Gene3D" id="1.10.640.10">
    <property type="entry name" value="Haem peroxidase domain superfamily, animal type"/>
    <property type="match status" value="1"/>
</dbReference>
<feature type="region of interest" description="Disordered" evidence="5">
    <location>
        <begin position="1"/>
        <end position="61"/>
    </location>
</feature>
<feature type="compositionally biased region" description="Basic and acidic residues" evidence="5">
    <location>
        <begin position="40"/>
        <end position="53"/>
    </location>
</feature>
<evidence type="ECO:0000256" key="6">
    <source>
        <dbReference type="SAM" id="Phobius"/>
    </source>
</evidence>